<accession>A0A1H9GH94</accession>
<dbReference type="AlphaFoldDB" id="A0A1H9GH94"/>
<name>A0A1H9GH94_9PROT</name>
<dbReference type="EMBL" id="FOFX01000064">
    <property type="protein sequence ID" value="SEQ49393.1"/>
    <property type="molecule type" value="Genomic_DNA"/>
</dbReference>
<sequence length="54" mass="6036">MSLCEGQSDCIIRYLDDRLAILHGPRKIASYDEAGQEIKQNEKLSRKSAATALQ</sequence>
<evidence type="ECO:0000313" key="1">
    <source>
        <dbReference type="EMBL" id="SEQ49393.1"/>
    </source>
</evidence>
<dbReference type="Proteomes" id="UP000181998">
    <property type="component" value="Unassembled WGS sequence"/>
</dbReference>
<gene>
    <name evidence="1" type="ORF">SAMN05421510_10642</name>
</gene>
<reference evidence="1 2" key="1">
    <citation type="submission" date="2016-10" db="EMBL/GenBank/DDBJ databases">
        <authorList>
            <person name="de Groot N.N."/>
        </authorList>
    </citation>
    <scope>NUCLEOTIDE SEQUENCE [LARGE SCALE GENOMIC DNA]</scope>
    <source>
        <strain evidence="1 2">Nm9</strain>
    </source>
</reference>
<proteinExistence type="predicted"/>
<organism evidence="1 2">
    <name type="scientific">Nitrosomonas ureae</name>
    <dbReference type="NCBI Taxonomy" id="44577"/>
    <lineage>
        <taxon>Bacteria</taxon>
        <taxon>Pseudomonadati</taxon>
        <taxon>Pseudomonadota</taxon>
        <taxon>Betaproteobacteria</taxon>
        <taxon>Nitrosomonadales</taxon>
        <taxon>Nitrosomonadaceae</taxon>
        <taxon>Nitrosomonas</taxon>
    </lineage>
</organism>
<evidence type="ECO:0000313" key="2">
    <source>
        <dbReference type="Proteomes" id="UP000181998"/>
    </source>
</evidence>
<protein>
    <submittedName>
        <fullName evidence="1">Uncharacterized protein</fullName>
    </submittedName>
</protein>